<evidence type="ECO:0008006" key="3">
    <source>
        <dbReference type="Google" id="ProtNLM"/>
    </source>
</evidence>
<dbReference type="EMBL" id="FRCY01000006">
    <property type="protein sequence ID" value="SHN09266.1"/>
    <property type="molecule type" value="Genomic_DNA"/>
</dbReference>
<gene>
    <name evidence="1" type="ORF">SAMN04488057_106178</name>
</gene>
<evidence type="ECO:0000313" key="2">
    <source>
        <dbReference type="Proteomes" id="UP000184513"/>
    </source>
</evidence>
<evidence type="ECO:0000313" key="1">
    <source>
        <dbReference type="EMBL" id="SHN09266.1"/>
    </source>
</evidence>
<dbReference type="AlphaFoldDB" id="A0A1M7NYL6"/>
<dbReference type="InterPro" id="IPR034660">
    <property type="entry name" value="DinB/YfiT-like"/>
</dbReference>
<sequence length="163" mass="19074">MVSLPKLTTDNMALPTIFDKEVTAELIRRINSLSPGTQPQWGKMNVAQMLAHCNVTYEMAYENKHPKPNFLMRQVLKAFVKQMVVSETPYKRNVRTAPAFIVSDERDFEQEKNRLIQYLNKTVELGENHFDRRESLSFGKLTIAEWNNMFYKHLDHHLTQFGV</sequence>
<name>A0A1M7NYL6_9BACT</name>
<dbReference type="Pfam" id="PF07606">
    <property type="entry name" value="DUF1569"/>
    <property type="match status" value="1"/>
</dbReference>
<proteinExistence type="predicted"/>
<accession>A0A1M7NYL6</accession>
<organism evidence="1 2">
    <name type="scientific">Cyclobacterium lianum</name>
    <dbReference type="NCBI Taxonomy" id="388280"/>
    <lineage>
        <taxon>Bacteria</taxon>
        <taxon>Pseudomonadati</taxon>
        <taxon>Bacteroidota</taxon>
        <taxon>Cytophagia</taxon>
        <taxon>Cytophagales</taxon>
        <taxon>Cyclobacteriaceae</taxon>
        <taxon>Cyclobacterium</taxon>
    </lineage>
</organism>
<keyword evidence="2" id="KW-1185">Reference proteome</keyword>
<dbReference type="InterPro" id="IPR011463">
    <property type="entry name" value="DUF1569"/>
</dbReference>
<dbReference type="RefSeq" id="WP_245802842.1">
    <property type="nucleotide sequence ID" value="NZ_FRCY01000006.1"/>
</dbReference>
<reference evidence="1 2" key="1">
    <citation type="submission" date="2016-11" db="EMBL/GenBank/DDBJ databases">
        <authorList>
            <person name="Jaros S."/>
            <person name="Januszkiewicz K."/>
            <person name="Wedrychowicz H."/>
        </authorList>
    </citation>
    <scope>NUCLEOTIDE SEQUENCE [LARGE SCALE GENOMIC DNA]</scope>
    <source>
        <strain evidence="1 2">CGMCC 1.6102</strain>
    </source>
</reference>
<protein>
    <recommendedName>
        <fullName evidence="3">DUF1569 domain-containing protein</fullName>
    </recommendedName>
</protein>
<dbReference type="Gene3D" id="1.20.120.450">
    <property type="entry name" value="dinb family like domain"/>
    <property type="match status" value="1"/>
</dbReference>
<dbReference type="Proteomes" id="UP000184513">
    <property type="component" value="Unassembled WGS sequence"/>
</dbReference>